<dbReference type="AlphaFoldDB" id="A0A1V9FP15"/>
<proteinExistence type="predicted"/>
<organism evidence="2 3">
    <name type="scientific">Niastella vici</name>
    <dbReference type="NCBI Taxonomy" id="1703345"/>
    <lineage>
        <taxon>Bacteria</taxon>
        <taxon>Pseudomonadati</taxon>
        <taxon>Bacteroidota</taxon>
        <taxon>Chitinophagia</taxon>
        <taxon>Chitinophagales</taxon>
        <taxon>Chitinophagaceae</taxon>
        <taxon>Niastella</taxon>
    </lineage>
</organism>
<dbReference type="STRING" id="1703345.A3860_34675"/>
<dbReference type="GO" id="GO:0016209">
    <property type="term" value="F:antioxidant activity"/>
    <property type="evidence" value="ECO:0007669"/>
    <property type="project" value="InterPro"/>
</dbReference>
<dbReference type="InterPro" id="IPR050553">
    <property type="entry name" value="Thioredoxin_ResA/DsbE_sf"/>
</dbReference>
<name>A0A1V9FP15_9BACT</name>
<dbReference type="PANTHER" id="PTHR42852">
    <property type="entry name" value="THIOL:DISULFIDE INTERCHANGE PROTEIN DSBE"/>
    <property type="match status" value="1"/>
</dbReference>
<keyword evidence="3" id="KW-1185">Reference proteome</keyword>
<evidence type="ECO:0000313" key="3">
    <source>
        <dbReference type="Proteomes" id="UP000192796"/>
    </source>
</evidence>
<accession>A0A1V9FP15</accession>
<dbReference type="OrthoDB" id="9815205at2"/>
<dbReference type="SUPFAM" id="SSF52833">
    <property type="entry name" value="Thioredoxin-like"/>
    <property type="match status" value="1"/>
</dbReference>
<dbReference type="InterPro" id="IPR036249">
    <property type="entry name" value="Thioredoxin-like_sf"/>
</dbReference>
<dbReference type="Pfam" id="PF00578">
    <property type="entry name" value="AhpC-TSA"/>
    <property type="match status" value="1"/>
</dbReference>
<dbReference type="CDD" id="cd02966">
    <property type="entry name" value="TlpA_like_family"/>
    <property type="match status" value="1"/>
</dbReference>
<comment type="caution">
    <text evidence="2">The sequence shown here is derived from an EMBL/GenBank/DDBJ whole genome shotgun (WGS) entry which is preliminary data.</text>
</comment>
<dbReference type="Gene3D" id="3.40.30.10">
    <property type="entry name" value="Glutaredoxin"/>
    <property type="match status" value="1"/>
</dbReference>
<dbReference type="EMBL" id="LVYD01000066">
    <property type="protein sequence ID" value="OQP60078.1"/>
    <property type="molecule type" value="Genomic_DNA"/>
</dbReference>
<dbReference type="RefSeq" id="WP_081153581.1">
    <property type="nucleotide sequence ID" value="NZ_LVYD01000066.1"/>
</dbReference>
<dbReference type="GO" id="GO:0016491">
    <property type="term" value="F:oxidoreductase activity"/>
    <property type="evidence" value="ECO:0007669"/>
    <property type="project" value="InterPro"/>
</dbReference>
<evidence type="ECO:0000313" key="2">
    <source>
        <dbReference type="EMBL" id="OQP60078.1"/>
    </source>
</evidence>
<protein>
    <recommendedName>
        <fullName evidence="1">Thioredoxin domain-containing protein</fullName>
    </recommendedName>
</protein>
<reference evidence="2 3" key="1">
    <citation type="submission" date="2016-03" db="EMBL/GenBank/DDBJ databases">
        <title>Niastella vici sp. nov., isolated from farmland soil.</title>
        <authorList>
            <person name="Chen L."/>
            <person name="Wang D."/>
            <person name="Yang S."/>
            <person name="Wang G."/>
        </authorList>
    </citation>
    <scope>NUCLEOTIDE SEQUENCE [LARGE SCALE GENOMIC DNA]</scope>
    <source>
        <strain evidence="2 3">DJ57</strain>
    </source>
</reference>
<dbReference type="InterPro" id="IPR000866">
    <property type="entry name" value="AhpC/TSA"/>
</dbReference>
<sequence length="183" mass="20275">MKYSLSLISILLIICAGTGLYAQNDLPMIGQPAPSFELKSVDGNKYSLAQLKGKLVMIHFSTTWCPFCNAEAPNLDTLYQSYKDKGVQVLVIDVKESKDLVSQSFKRFNFSFPVLLDEDGKVATAYAPAGVLPDLARDEVVLASNLIIDREGKIRFYSLLNTTSFDAKLVSARKKLDELLSKQ</sequence>
<feature type="domain" description="Thioredoxin" evidence="1">
    <location>
        <begin position="27"/>
        <end position="181"/>
    </location>
</feature>
<dbReference type="PROSITE" id="PS51352">
    <property type="entry name" value="THIOREDOXIN_2"/>
    <property type="match status" value="1"/>
</dbReference>
<dbReference type="PANTHER" id="PTHR42852:SF13">
    <property type="entry name" value="PROTEIN DIPZ"/>
    <property type="match status" value="1"/>
</dbReference>
<dbReference type="InterPro" id="IPR013766">
    <property type="entry name" value="Thioredoxin_domain"/>
</dbReference>
<evidence type="ECO:0000259" key="1">
    <source>
        <dbReference type="PROSITE" id="PS51352"/>
    </source>
</evidence>
<dbReference type="Proteomes" id="UP000192796">
    <property type="component" value="Unassembled WGS sequence"/>
</dbReference>
<gene>
    <name evidence="2" type="ORF">A3860_34675</name>
</gene>